<feature type="region of interest" description="Disordered" evidence="1">
    <location>
        <begin position="412"/>
        <end position="439"/>
    </location>
</feature>
<sequence length="804" mass="85932">MFTYTGQDAPVTETYALDPNGQAKAAQTLFLNDLDPETISFFDFEDETPNSTDATPGRSATAGLTLNATARFNAYGDNGQIPALVRGRNGAIVRLNTSTNRIGTFATSGNQYLYAVGYDGSNPSVPASIPDGTTQTALALEYAPGSAEAGRMAKPFSAFGAYVNDTEAYGTIRLTLTPLGGATAQDPLVIVDYDGIINQGNTGLTPGNSQVTFIGFADFDSQYERIDISFTNRKAPAPGRVVEDNEAFGFDDFVVGELNQVFVPNEVIETRRVLDQVDEPGWRLLSAPVRGVTVADLAAQNLVQGVPAGDGTPAQYPEAGSNFYWEYGGGTRWDYIPVPSTSTVLRPGRGFWWYWYDLELTPDPTGAGGGTSASVELDNFQLMGNGPALRGTFSESFDDNTDCASNAAICPLGRERNGAPPPSVELPTGTQTPRENFTPADDDYYMVGNPFPFPMDFSAITATGGTLAAQGVIWNPDTQSETFPRTGEDIAFDGPGSYEMVFADPPTGEQGAVAVWNGILVEVAKNPVAGDILGEPVVFTFDPVVAATEEQPLFHGKDGTPEASAEAYIRFGLFGETLSGAKTRDEIAYLRFTEGATFGWDPTDASKPAWPGGPVGLVALEGYRDGAPAAHAVMALPPRAASRRTPLSLKLSEPGTYELVWRSEGLGGNLYDLITGEAVWLSAGRYTFTSDGTGEEWERRFILRTAARSNQSYSKEEAGAEEAYVGMPSPNPTRGAFTLDVQTEGEATVSVFDALGRRVSEMTLRDSEAGQSVRVSTDGFAPGAYLVVVEAPDVRETRRVTVLR</sequence>
<accession>A0A259TVL0</accession>
<name>A0A259TVL0_9BACT</name>
<evidence type="ECO:0000256" key="1">
    <source>
        <dbReference type="SAM" id="MobiDB-lite"/>
    </source>
</evidence>
<dbReference type="Pfam" id="PF18962">
    <property type="entry name" value="Por_Secre_tail"/>
    <property type="match status" value="1"/>
</dbReference>
<protein>
    <recommendedName>
        <fullName evidence="2">Secretion system C-terminal sorting domain-containing protein</fullName>
    </recommendedName>
</protein>
<dbReference type="EMBL" id="MQWB01000001">
    <property type="protein sequence ID" value="OZC01799.1"/>
    <property type="molecule type" value="Genomic_DNA"/>
</dbReference>
<dbReference type="InParanoid" id="A0A259TVL0"/>
<organism evidence="3 4">
    <name type="scientific">Rubricoccus marinus</name>
    <dbReference type="NCBI Taxonomy" id="716817"/>
    <lineage>
        <taxon>Bacteria</taxon>
        <taxon>Pseudomonadati</taxon>
        <taxon>Rhodothermota</taxon>
        <taxon>Rhodothermia</taxon>
        <taxon>Rhodothermales</taxon>
        <taxon>Rubricoccaceae</taxon>
        <taxon>Rubricoccus</taxon>
    </lineage>
</organism>
<evidence type="ECO:0000313" key="3">
    <source>
        <dbReference type="EMBL" id="OZC01799.1"/>
    </source>
</evidence>
<keyword evidence="4" id="KW-1185">Reference proteome</keyword>
<comment type="caution">
    <text evidence="3">The sequence shown here is derived from an EMBL/GenBank/DDBJ whole genome shotgun (WGS) entry which is preliminary data.</text>
</comment>
<feature type="domain" description="Secretion system C-terminal sorting" evidence="2">
    <location>
        <begin position="730"/>
        <end position="800"/>
    </location>
</feature>
<dbReference type="AlphaFoldDB" id="A0A259TVL0"/>
<proteinExistence type="predicted"/>
<dbReference type="RefSeq" id="WP_179270964.1">
    <property type="nucleotide sequence ID" value="NZ_MQWB01000001.1"/>
</dbReference>
<evidence type="ECO:0000313" key="4">
    <source>
        <dbReference type="Proteomes" id="UP000216446"/>
    </source>
</evidence>
<reference evidence="3 4" key="1">
    <citation type="submission" date="2016-11" db="EMBL/GenBank/DDBJ databases">
        <title>Study of marine rhodopsin-containing bacteria.</title>
        <authorList>
            <person name="Yoshizawa S."/>
            <person name="Kumagai Y."/>
            <person name="Kogure K."/>
        </authorList>
    </citation>
    <scope>NUCLEOTIDE SEQUENCE [LARGE SCALE GENOMIC DNA]</scope>
    <source>
        <strain evidence="3 4">SG-29</strain>
    </source>
</reference>
<dbReference type="NCBIfam" id="TIGR04183">
    <property type="entry name" value="Por_Secre_tail"/>
    <property type="match status" value="1"/>
</dbReference>
<dbReference type="Proteomes" id="UP000216446">
    <property type="component" value="Unassembled WGS sequence"/>
</dbReference>
<gene>
    <name evidence="3" type="ORF">BSZ36_01625</name>
</gene>
<dbReference type="InterPro" id="IPR026444">
    <property type="entry name" value="Secre_tail"/>
</dbReference>
<evidence type="ECO:0000259" key="2">
    <source>
        <dbReference type="Pfam" id="PF18962"/>
    </source>
</evidence>